<keyword evidence="5" id="KW-0106">Calcium</keyword>
<keyword evidence="4" id="KW-0677">Repeat</keyword>
<evidence type="ECO:0000313" key="11">
    <source>
        <dbReference type="EMBL" id="KAL0481243.1"/>
    </source>
</evidence>
<keyword evidence="7 8" id="KW-0472">Membrane</keyword>
<dbReference type="PRINTS" id="PR00926">
    <property type="entry name" value="MITOCARRIER"/>
</dbReference>
<keyword evidence="12" id="KW-1185">Reference proteome</keyword>
<dbReference type="PROSITE" id="PS50920">
    <property type="entry name" value="SOLCAR"/>
    <property type="match status" value="3"/>
</dbReference>
<name>A0AAW2YW96_9EUKA</name>
<evidence type="ECO:0000256" key="1">
    <source>
        <dbReference type="ARBA" id="ARBA00004448"/>
    </source>
</evidence>
<keyword evidence="6" id="KW-1133">Transmembrane helix</keyword>
<dbReference type="InterPro" id="IPR011992">
    <property type="entry name" value="EF-hand-dom_pair"/>
</dbReference>
<dbReference type="PANTHER" id="PTHR24089">
    <property type="entry name" value="SOLUTE CARRIER FAMILY 25"/>
    <property type="match status" value="1"/>
</dbReference>
<keyword evidence="3 8" id="KW-0812">Transmembrane</keyword>
<dbReference type="InterPro" id="IPR023395">
    <property type="entry name" value="MCP_dom_sf"/>
</dbReference>
<evidence type="ECO:0000256" key="9">
    <source>
        <dbReference type="RuleBase" id="RU000488"/>
    </source>
</evidence>
<feature type="repeat" description="Solcar" evidence="8">
    <location>
        <begin position="456"/>
        <end position="551"/>
    </location>
</feature>
<dbReference type="InterPro" id="IPR018247">
    <property type="entry name" value="EF_Hand_1_Ca_BS"/>
</dbReference>
<comment type="similarity">
    <text evidence="9">Belongs to the mitochondrial carrier (TC 2.A.29) family.</text>
</comment>
<evidence type="ECO:0000256" key="8">
    <source>
        <dbReference type="PROSITE-ProRule" id="PRU00282"/>
    </source>
</evidence>
<dbReference type="SMART" id="SM00054">
    <property type="entry name" value="EFh"/>
    <property type="match status" value="3"/>
</dbReference>
<organism evidence="11 12">
    <name type="scientific">Acrasis kona</name>
    <dbReference type="NCBI Taxonomy" id="1008807"/>
    <lineage>
        <taxon>Eukaryota</taxon>
        <taxon>Discoba</taxon>
        <taxon>Heterolobosea</taxon>
        <taxon>Tetramitia</taxon>
        <taxon>Eutetramitia</taxon>
        <taxon>Acrasidae</taxon>
        <taxon>Acrasis</taxon>
    </lineage>
</organism>
<dbReference type="Gene3D" id="1.50.40.10">
    <property type="entry name" value="Mitochondrial carrier domain"/>
    <property type="match status" value="1"/>
</dbReference>
<evidence type="ECO:0000256" key="5">
    <source>
        <dbReference type="ARBA" id="ARBA00022837"/>
    </source>
</evidence>
<dbReference type="SUPFAM" id="SSF47473">
    <property type="entry name" value="EF-hand"/>
    <property type="match status" value="1"/>
</dbReference>
<dbReference type="InterPro" id="IPR002067">
    <property type="entry name" value="MCP"/>
</dbReference>
<dbReference type="InterPro" id="IPR018108">
    <property type="entry name" value="MCP_transmembrane"/>
</dbReference>
<dbReference type="EMBL" id="JAOPGA020000739">
    <property type="protein sequence ID" value="KAL0481243.1"/>
    <property type="molecule type" value="Genomic_DNA"/>
</dbReference>
<evidence type="ECO:0000256" key="2">
    <source>
        <dbReference type="ARBA" id="ARBA00022448"/>
    </source>
</evidence>
<dbReference type="Pfam" id="PF00153">
    <property type="entry name" value="Mito_carr"/>
    <property type="match status" value="3"/>
</dbReference>
<dbReference type="PROSITE" id="PS50222">
    <property type="entry name" value="EF_HAND_2"/>
    <property type="match status" value="2"/>
</dbReference>
<evidence type="ECO:0000259" key="10">
    <source>
        <dbReference type="PROSITE" id="PS50222"/>
    </source>
</evidence>
<feature type="repeat" description="Solcar" evidence="8">
    <location>
        <begin position="243"/>
        <end position="346"/>
    </location>
</feature>
<evidence type="ECO:0000256" key="3">
    <source>
        <dbReference type="ARBA" id="ARBA00022692"/>
    </source>
</evidence>
<dbReference type="AlphaFoldDB" id="A0AAW2YW96"/>
<evidence type="ECO:0000256" key="6">
    <source>
        <dbReference type="ARBA" id="ARBA00022989"/>
    </source>
</evidence>
<dbReference type="GO" id="GO:0005509">
    <property type="term" value="F:calcium ion binding"/>
    <property type="evidence" value="ECO:0007669"/>
    <property type="project" value="InterPro"/>
</dbReference>
<dbReference type="Gene3D" id="1.10.238.10">
    <property type="entry name" value="EF-hand"/>
    <property type="match status" value="2"/>
</dbReference>
<keyword evidence="2 9" id="KW-0813">Transport</keyword>
<comment type="subcellular location">
    <subcellularLocation>
        <location evidence="1">Mitochondrion inner membrane</location>
        <topology evidence="1">Multi-pass membrane protein</topology>
    </subcellularLocation>
</comment>
<dbReference type="SUPFAM" id="SSF103506">
    <property type="entry name" value="Mitochondrial carrier"/>
    <property type="match status" value="1"/>
</dbReference>
<dbReference type="InterPro" id="IPR002048">
    <property type="entry name" value="EF_hand_dom"/>
</dbReference>
<evidence type="ECO:0000256" key="7">
    <source>
        <dbReference type="ARBA" id="ARBA00023136"/>
    </source>
</evidence>
<reference evidence="11 12" key="1">
    <citation type="submission" date="2024-03" db="EMBL/GenBank/DDBJ databases">
        <title>The Acrasis kona genome and developmental transcriptomes reveal deep origins of eukaryotic multicellular pathways.</title>
        <authorList>
            <person name="Sheikh S."/>
            <person name="Fu C.-J."/>
            <person name="Brown M.W."/>
            <person name="Baldauf S.L."/>
        </authorList>
    </citation>
    <scope>NUCLEOTIDE SEQUENCE [LARGE SCALE GENOMIC DNA]</scope>
    <source>
        <strain evidence="11 12">ATCC MYA-3509</strain>
    </source>
</reference>
<sequence>MDNNPFQNCSKIPTTKLCNHMPAGEVPISPVLQVYKEYQTQVQEKYEDKLRNSVPLSEVEKKARNMFLAIDKDKDHSIGVGDMALYLRENGIFFSRSDFQAFMRRYDRDNSGSLDWLEFWEFVKEQENQIRRVFMQIDVNKSGELEENEFFTALHRLGIPATRAQVHEWTSQISHDPQKRTITYLEWYEYLHTHQFFGESLAHISLDELWEDWKIRKATSIIIDVDDEILLEDDDDEPFNWTHPKWKYMVGGAIAASISRTLTAPLDRLRCLLQVQTMKHAMSTMDSKDFKFKTSWEILKEMGATSTGEKWTTRLKGYYRGNLIAVAKIAPEIAIRNFFFEHLKGAFVKLDPETDKTMDLEWRHRFIAISASAVAAQALLYPLEYIKTALQMSHKQRTVNDIIQAEYQCKMGLRHMFKGLSPSLIRVAGDISVYETLKKIHYERNKAHEDPENRYPSVGELLVMGSMACAVAQSVSYPLLFVRTVMQAQACKDVKPGGKPIVPFNGTIDAFKQIIKREGVRGLYTGWGVNLLKTVPSVTTTFVAYDLLKRSMGIYY</sequence>
<proteinExistence type="inferred from homology"/>
<feature type="domain" description="EF-hand" evidence="10">
    <location>
        <begin position="125"/>
        <end position="160"/>
    </location>
</feature>
<comment type="caution">
    <text evidence="11">The sequence shown here is derived from an EMBL/GenBank/DDBJ whole genome shotgun (WGS) entry which is preliminary data.</text>
</comment>
<dbReference type="GO" id="GO:0055085">
    <property type="term" value="P:transmembrane transport"/>
    <property type="evidence" value="ECO:0007669"/>
    <property type="project" value="InterPro"/>
</dbReference>
<dbReference type="Pfam" id="PF13499">
    <property type="entry name" value="EF-hand_7"/>
    <property type="match status" value="1"/>
</dbReference>
<evidence type="ECO:0000256" key="4">
    <source>
        <dbReference type="ARBA" id="ARBA00022737"/>
    </source>
</evidence>
<dbReference type="Proteomes" id="UP001431209">
    <property type="component" value="Unassembled WGS sequence"/>
</dbReference>
<gene>
    <name evidence="11" type="ORF">AKO1_012826</name>
</gene>
<protein>
    <submittedName>
        <fullName evidence="11">Calcium-binding mitochondrial carrier protein</fullName>
    </submittedName>
</protein>
<dbReference type="GO" id="GO:0005743">
    <property type="term" value="C:mitochondrial inner membrane"/>
    <property type="evidence" value="ECO:0007669"/>
    <property type="project" value="UniProtKB-SubCell"/>
</dbReference>
<evidence type="ECO:0000313" key="12">
    <source>
        <dbReference type="Proteomes" id="UP001431209"/>
    </source>
</evidence>
<dbReference type="PROSITE" id="PS00018">
    <property type="entry name" value="EF_HAND_1"/>
    <property type="match status" value="2"/>
</dbReference>
<feature type="domain" description="EF-hand" evidence="10">
    <location>
        <begin position="58"/>
        <end position="93"/>
    </location>
</feature>
<accession>A0AAW2YW96</accession>
<feature type="repeat" description="Solcar" evidence="8">
    <location>
        <begin position="363"/>
        <end position="448"/>
    </location>
</feature>